<dbReference type="GO" id="GO:0016226">
    <property type="term" value="P:iron-sulfur cluster assembly"/>
    <property type="evidence" value="ECO:0007669"/>
    <property type="project" value="UniProtKB-UniRule"/>
</dbReference>
<evidence type="ECO:0000256" key="5">
    <source>
        <dbReference type="ARBA" id="ARBA00022714"/>
    </source>
</evidence>
<dbReference type="GO" id="GO:0005758">
    <property type="term" value="C:mitochondrial intermembrane space"/>
    <property type="evidence" value="ECO:0007669"/>
    <property type="project" value="UniProtKB-SubCell"/>
</dbReference>
<dbReference type="HAMAP" id="MF_03115">
    <property type="entry name" value="Anamorsin"/>
    <property type="match status" value="1"/>
</dbReference>
<feature type="binding site" evidence="10">
    <location>
        <position position="253"/>
    </location>
    <ligand>
        <name>[2Fe-2S] cluster</name>
        <dbReference type="ChEBI" id="CHEBI:190135"/>
    </ligand>
</feature>
<keyword evidence="8 10" id="KW-0411">Iron-sulfur</keyword>
<dbReference type="GO" id="GO:0051539">
    <property type="term" value="F:4 iron, 4 sulfur cluster binding"/>
    <property type="evidence" value="ECO:0007669"/>
    <property type="project" value="UniProtKB-KW"/>
</dbReference>
<dbReference type="FunFam" id="3.40.50.150:FF:000740">
    <property type="entry name" value="Anamorsin homolog 1"/>
    <property type="match status" value="1"/>
</dbReference>
<feature type="binding site" evidence="10">
    <location>
        <position position="243"/>
    </location>
    <ligand>
        <name>[2Fe-2S] cluster</name>
        <dbReference type="ChEBI" id="CHEBI:190135"/>
    </ligand>
</feature>
<reference evidence="14" key="3">
    <citation type="submission" date="2020-12" db="UniProtKB">
        <authorList>
            <consortium name="EnsemblPlants"/>
        </authorList>
    </citation>
    <scope>IDENTIFICATION</scope>
</reference>
<dbReference type="Proteomes" id="UP000006727">
    <property type="component" value="Chromosome 13"/>
</dbReference>
<dbReference type="InterPro" id="IPR029063">
    <property type="entry name" value="SAM-dependent_MTases_sf"/>
</dbReference>
<comment type="cofactor">
    <cofactor evidence="1 10">
        <name>[4Fe-4S] cluster</name>
        <dbReference type="ChEBI" id="CHEBI:49883"/>
    </cofactor>
</comment>
<gene>
    <name evidence="14" type="primary">LOC112290616</name>
    <name evidence="13" type="ORF">PHYPA_017072</name>
</gene>
<dbReference type="AlphaFoldDB" id="A0A2K1JL26"/>
<comment type="subcellular location">
    <subcellularLocation>
        <location evidence="10">Cytoplasm</location>
    </subcellularLocation>
    <subcellularLocation>
        <location evidence="10">Mitochondrion intermembrane space</location>
    </subcellularLocation>
</comment>
<comment type="domain">
    <text evidence="10">The N-terminal domain has structural similarity with S-adenosyl-L-methionine-dependent methyltransferases, but does not bind S-adenosyl-L-methionine. It is required for correct assembly of the 2 Fe-S clusters.</text>
</comment>
<evidence type="ECO:0000313" key="15">
    <source>
        <dbReference type="Proteomes" id="UP000006727"/>
    </source>
</evidence>
<keyword evidence="3 10" id="KW-0004">4Fe-4S</keyword>
<dbReference type="InterPro" id="IPR046408">
    <property type="entry name" value="CIAPIN1"/>
</dbReference>
<keyword evidence="7 10" id="KW-0408">Iron</keyword>
<evidence type="ECO:0000256" key="7">
    <source>
        <dbReference type="ARBA" id="ARBA00023004"/>
    </source>
</evidence>
<accession>A0A2K1JL26</accession>
<evidence type="ECO:0000256" key="9">
    <source>
        <dbReference type="ARBA" id="ARBA00023128"/>
    </source>
</evidence>
<feature type="binding site" evidence="10">
    <location>
        <position position="295"/>
    </location>
    <ligand>
        <name>[4Fe-4S] cluster</name>
        <dbReference type="ChEBI" id="CHEBI:49883"/>
    </ligand>
</feature>
<proteinExistence type="inferred from homology"/>
<dbReference type="EMBL" id="ABEU02000013">
    <property type="protein sequence ID" value="PNR42243.1"/>
    <property type="molecule type" value="Genomic_DNA"/>
</dbReference>
<feature type="short sequence motif" description="Cx2C motif 2" evidence="10">
    <location>
        <begin position="292"/>
        <end position="295"/>
    </location>
</feature>
<feature type="domain" description="Anamorsin N-terminal" evidence="12">
    <location>
        <begin position="31"/>
        <end position="163"/>
    </location>
</feature>
<feature type="binding site" evidence="10">
    <location>
        <position position="284"/>
    </location>
    <ligand>
        <name>[4Fe-4S] cluster</name>
        <dbReference type="ChEBI" id="CHEBI:49883"/>
    </ligand>
</feature>
<keyword evidence="6 10" id="KW-0479">Metal-binding</keyword>
<comment type="function">
    <text evidence="10">Component of the cytosolic iron-sulfur (Fe-S) protein assembly (CIA) machinery. Required for the maturation of extramitochondrial Fe-S proteins. Part of an electron transfer chain functioning in an early step of cytosolic Fe-S biogenesis, facilitating the de novo assembly of a [4Fe-4S] cluster on the cytosolic Fe-S scaffold complex. Electrons are transferred from NADPH via a FAD- and FMN-containing diflavin oxidoreductase. Together with the diflavin oxidoreductase, also required for the assembly of the diferric tyrosyl radical cofactor of ribonucleotide reductase (RNR), probably by providing electrons for reduction during radical cofactor maturation in the catalytic small subunit.</text>
</comment>
<comment type="domain">
    <text evidence="10">The twin Cx2C motifs are involved in the recognition by the mitochondrial MIA40-ERV1 disulfide relay system. The formation of 2 disulfide bonds in the Cx2C motifs through dithiol/disulfide exchange reactions effectively traps the protein in the mitochondrial intermembrane space.</text>
</comment>
<evidence type="ECO:0000259" key="11">
    <source>
        <dbReference type="Pfam" id="PF05093"/>
    </source>
</evidence>
<evidence type="ECO:0000256" key="3">
    <source>
        <dbReference type="ARBA" id="ARBA00022485"/>
    </source>
</evidence>
<name>A0A2K1JL26_PHYPA</name>
<reference evidence="13 15" key="1">
    <citation type="journal article" date="2008" name="Science">
        <title>The Physcomitrella genome reveals evolutionary insights into the conquest of land by plants.</title>
        <authorList>
            <person name="Rensing S."/>
            <person name="Lang D."/>
            <person name="Zimmer A."/>
            <person name="Terry A."/>
            <person name="Salamov A."/>
            <person name="Shapiro H."/>
            <person name="Nishiyama T."/>
            <person name="Perroud P.-F."/>
            <person name="Lindquist E."/>
            <person name="Kamisugi Y."/>
            <person name="Tanahashi T."/>
            <person name="Sakakibara K."/>
            <person name="Fujita T."/>
            <person name="Oishi K."/>
            <person name="Shin-I T."/>
            <person name="Kuroki Y."/>
            <person name="Toyoda A."/>
            <person name="Suzuki Y."/>
            <person name="Hashimoto A."/>
            <person name="Yamaguchi K."/>
            <person name="Sugano A."/>
            <person name="Kohara Y."/>
            <person name="Fujiyama A."/>
            <person name="Anterola A."/>
            <person name="Aoki S."/>
            <person name="Ashton N."/>
            <person name="Barbazuk W.B."/>
            <person name="Barker E."/>
            <person name="Bennetzen J."/>
            <person name="Bezanilla M."/>
            <person name="Blankenship R."/>
            <person name="Cho S.H."/>
            <person name="Dutcher S."/>
            <person name="Estelle M."/>
            <person name="Fawcett J.A."/>
            <person name="Gundlach H."/>
            <person name="Hanada K."/>
            <person name="Heyl A."/>
            <person name="Hicks K.A."/>
            <person name="Hugh J."/>
            <person name="Lohr M."/>
            <person name="Mayer K."/>
            <person name="Melkozernov A."/>
            <person name="Murata T."/>
            <person name="Nelson D."/>
            <person name="Pils B."/>
            <person name="Prigge M."/>
            <person name="Reiss B."/>
            <person name="Renner T."/>
            <person name="Rombauts S."/>
            <person name="Rushton P."/>
            <person name="Sanderfoot A."/>
            <person name="Schween G."/>
            <person name="Shiu S.-H."/>
            <person name="Stueber K."/>
            <person name="Theodoulou F.L."/>
            <person name="Tu H."/>
            <person name="Van de Peer Y."/>
            <person name="Verrier P.J."/>
            <person name="Waters E."/>
            <person name="Wood A."/>
            <person name="Yang L."/>
            <person name="Cove D."/>
            <person name="Cuming A."/>
            <person name="Hasebe M."/>
            <person name="Lucas S."/>
            <person name="Mishler D.B."/>
            <person name="Reski R."/>
            <person name="Grigoriev I."/>
            <person name="Quatrano R.S."/>
            <person name="Boore J.L."/>
        </authorList>
    </citation>
    <scope>NUCLEOTIDE SEQUENCE [LARGE SCALE GENOMIC DNA]</scope>
    <source>
        <strain evidence="14 15">cv. Gransden 2004</strain>
    </source>
</reference>
<protein>
    <recommendedName>
        <fullName evidence="10">Anamorsin homolog</fullName>
    </recommendedName>
    <alternativeName>
        <fullName evidence="10">Fe-S cluster assembly protein DRE2 homolog</fullName>
    </alternativeName>
</protein>
<dbReference type="GO" id="GO:0009055">
    <property type="term" value="F:electron transfer activity"/>
    <property type="evidence" value="ECO:0007669"/>
    <property type="project" value="UniProtKB-UniRule"/>
</dbReference>
<feature type="domain" description="Anamorsin C-terminal" evidence="11">
    <location>
        <begin position="273"/>
        <end position="311"/>
    </location>
</feature>
<evidence type="ECO:0000313" key="13">
    <source>
        <dbReference type="EMBL" id="PNR42243.1"/>
    </source>
</evidence>
<evidence type="ECO:0000256" key="6">
    <source>
        <dbReference type="ARBA" id="ARBA00022723"/>
    </source>
</evidence>
<dbReference type="EnsemblPlants" id="Pp3c13_7070V3.1">
    <property type="protein sequence ID" value="Pp3c13_7070V3.1"/>
    <property type="gene ID" value="Pp3c13_7070"/>
</dbReference>
<dbReference type="Pfam" id="PF20922">
    <property type="entry name" value="Anamorsin_N"/>
    <property type="match status" value="1"/>
</dbReference>
<evidence type="ECO:0000256" key="4">
    <source>
        <dbReference type="ARBA" id="ARBA00022490"/>
    </source>
</evidence>
<dbReference type="RefSeq" id="XP_073394130.1">
    <property type="nucleotide sequence ID" value="XM_073538029.1"/>
</dbReference>
<dbReference type="GO" id="GO:0046872">
    <property type="term" value="F:metal ion binding"/>
    <property type="evidence" value="ECO:0007669"/>
    <property type="project" value="UniProtKB-KW"/>
</dbReference>
<dbReference type="InterPro" id="IPR007785">
    <property type="entry name" value="Anamorsin"/>
</dbReference>
<evidence type="ECO:0000256" key="1">
    <source>
        <dbReference type="ARBA" id="ARBA00001966"/>
    </source>
</evidence>
<feature type="binding site" evidence="10">
    <location>
        <position position="292"/>
    </location>
    <ligand>
        <name>[4Fe-4S] cluster</name>
        <dbReference type="ChEBI" id="CHEBI:49883"/>
    </ligand>
</feature>
<keyword evidence="15" id="KW-1185">Reference proteome</keyword>
<keyword evidence="5 10" id="KW-0001">2Fe-2S</keyword>
<dbReference type="PANTHER" id="PTHR13273:SF14">
    <property type="entry name" value="ANAMORSIN"/>
    <property type="match status" value="1"/>
</dbReference>
<feature type="binding site" evidence="10">
    <location>
        <position position="255"/>
    </location>
    <ligand>
        <name>[2Fe-2S] cluster</name>
        <dbReference type="ChEBI" id="CHEBI:190135"/>
    </ligand>
</feature>
<evidence type="ECO:0000256" key="2">
    <source>
        <dbReference type="ARBA" id="ARBA00008169"/>
    </source>
</evidence>
<feature type="region of interest" description="Fe-S binding site B" evidence="10">
    <location>
        <begin position="281"/>
        <end position="295"/>
    </location>
</feature>
<dbReference type="GeneID" id="112290616"/>
<organism evidence="13">
    <name type="scientific">Physcomitrium patens</name>
    <name type="common">Spreading-leaved earth moss</name>
    <name type="synonym">Physcomitrella patens</name>
    <dbReference type="NCBI Taxonomy" id="3218"/>
    <lineage>
        <taxon>Eukaryota</taxon>
        <taxon>Viridiplantae</taxon>
        <taxon>Streptophyta</taxon>
        <taxon>Embryophyta</taxon>
        <taxon>Bryophyta</taxon>
        <taxon>Bryophytina</taxon>
        <taxon>Bryopsida</taxon>
        <taxon>Funariidae</taxon>
        <taxon>Funariales</taxon>
        <taxon>Funariaceae</taxon>
        <taxon>Physcomitrium</taxon>
    </lineage>
</organism>
<keyword evidence="9 10" id="KW-0496">Mitochondrion</keyword>
<feature type="binding site" evidence="10">
    <location>
        <position position="281"/>
    </location>
    <ligand>
        <name>[4Fe-4S] cluster</name>
        <dbReference type="ChEBI" id="CHEBI:49883"/>
    </ligand>
</feature>
<keyword evidence="4 10" id="KW-0963">Cytoplasm</keyword>
<dbReference type="GO" id="GO:0051537">
    <property type="term" value="F:2 iron, 2 sulfur cluster binding"/>
    <property type="evidence" value="ECO:0007669"/>
    <property type="project" value="UniProtKB-UniRule"/>
</dbReference>
<feature type="short sequence motif" description="Cx2C motif 1" evidence="10">
    <location>
        <begin position="281"/>
        <end position="284"/>
    </location>
</feature>
<dbReference type="InterPro" id="IPR049011">
    <property type="entry name" value="Anamorsin_N_metazoan"/>
</dbReference>
<comment type="domain">
    <text evidence="10">The C-terminal domain binds 2 Fe-S clusters but is otherwise mostly in an intrinsically disordered conformation.</text>
</comment>
<sequence length="320" mass="33892">MANNVGVLLATDMQALPDSVEQWAIKNYEDKLSGGASLQVAKNILESSFKLEAGTSSMGAVVSLVQTPGLHSPAYLAEVARVLVSGGDLIVQEPLLAEAQEQKCSSAQTKAQLERNLLLAGFVNLEVVDSVVGVEIAKACTTSSVALNVVAVKSSKPSWDTGSVFQIRKKVSNQNGNFRTSGNYQPVKLTAGETVDDFPLNSKPAVKVDLSSDFKNDEEELIDEDDLLTEEDLKAPVLPAESCAPTKKACKNCTCGRAELEEKEQETKLTTAQINNPTSSCGSCGLGDAFRCAGCPYRGMPTFKLGEKITLGGSLLVADA</sequence>
<dbReference type="Gramene" id="Pp3c13_7070V3.1">
    <property type="protein sequence ID" value="Pp3c13_7070V3.1"/>
    <property type="gene ID" value="Pp3c13_7070"/>
</dbReference>
<comment type="subunit">
    <text evidence="10">Monomer.</text>
</comment>
<evidence type="ECO:0000259" key="12">
    <source>
        <dbReference type="Pfam" id="PF20922"/>
    </source>
</evidence>
<evidence type="ECO:0000256" key="10">
    <source>
        <dbReference type="HAMAP-Rule" id="MF_03115"/>
    </source>
</evidence>
<dbReference type="Gene3D" id="3.40.50.150">
    <property type="entry name" value="Vaccinia Virus protein VP39"/>
    <property type="match status" value="1"/>
</dbReference>
<dbReference type="Pfam" id="PF05093">
    <property type="entry name" value="CIAPIN1"/>
    <property type="match status" value="1"/>
</dbReference>
<feature type="binding site" evidence="10">
    <location>
        <position position="250"/>
    </location>
    <ligand>
        <name>[2Fe-2S] cluster</name>
        <dbReference type="ChEBI" id="CHEBI:190135"/>
    </ligand>
</feature>
<reference evidence="13 15" key="2">
    <citation type="journal article" date="2018" name="Plant J.">
        <title>The Physcomitrella patens chromosome-scale assembly reveals moss genome structure and evolution.</title>
        <authorList>
            <person name="Lang D."/>
            <person name="Ullrich K.K."/>
            <person name="Murat F."/>
            <person name="Fuchs J."/>
            <person name="Jenkins J."/>
            <person name="Haas F.B."/>
            <person name="Piednoel M."/>
            <person name="Gundlach H."/>
            <person name="Van Bel M."/>
            <person name="Meyberg R."/>
            <person name="Vives C."/>
            <person name="Morata J."/>
            <person name="Symeonidi A."/>
            <person name="Hiss M."/>
            <person name="Muchero W."/>
            <person name="Kamisugi Y."/>
            <person name="Saleh O."/>
            <person name="Blanc G."/>
            <person name="Decker E.L."/>
            <person name="van Gessel N."/>
            <person name="Grimwood J."/>
            <person name="Hayes R.D."/>
            <person name="Graham S.W."/>
            <person name="Gunter L.E."/>
            <person name="McDaniel S.F."/>
            <person name="Hoernstein S.N.W."/>
            <person name="Larsson A."/>
            <person name="Li F.W."/>
            <person name="Perroud P.F."/>
            <person name="Phillips J."/>
            <person name="Ranjan P."/>
            <person name="Rokshar D.S."/>
            <person name="Rothfels C.J."/>
            <person name="Schneider L."/>
            <person name="Shu S."/>
            <person name="Stevenson D.W."/>
            <person name="Thummler F."/>
            <person name="Tillich M."/>
            <person name="Villarreal Aguilar J.C."/>
            <person name="Widiez T."/>
            <person name="Wong G.K."/>
            <person name="Wymore A."/>
            <person name="Zhang Y."/>
            <person name="Zimmer A.D."/>
            <person name="Quatrano R.S."/>
            <person name="Mayer K.F.X."/>
            <person name="Goodstein D."/>
            <person name="Casacuberta J.M."/>
            <person name="Vandepoele K."/>
            <person name="Reski R."/>
            <person name="Cuming A.C."/>
            <person name="Tuskan G.A."/>
            <person name="Maumus F."/>
            <person name="Salse J."/>
            <person name="Schmutz J."/>
            <person name="Rensing S.A."/>
        </authorList>
    </citation>
    <scope>NUCLEOTIDE SEQUENCE [LARGE SCALE GENOMIC DNA]</scope>
    <source>
        <strain evidence="14 15">cv. Gransden 2004</strain>
    </source>
</reference>
<comment type="cofactor">
    <cofactor evidence="10">
        <name>[2Fe-2S] cluster</name>
        <dbReference type="ChEBI" id="CHEBI:190135"/>
    </cofactor>
</comment>
<dbReference type="STRING" id="3218.A0A2K1JL26"/>
<evidence type="ECO:0000313" key="14">
    <source>
        <dbReference type="EnsemblPlants" id="Pp3c13_7070V3.1"/>
    </source>
</evidence>
<comment type="similarity">
    <text evidence="2 10">Belongs to the anamorsin family.</text>
</comment>
<dbReference type="PANTHER" id="PTHR13273">
    <property type="entry name" value="ANAMORSIN"/>
    <property type="match status" value="1"/>
</dbReference>
<evidence type="ECO:0000256" key="8">
    <source>
        <dbReference type="ARBA" id="ARBA00023014"/>
    </source>
</evidence>
<comment type="caution">
    <text evidence="10">Lacks conserved residue(s) required for the propagation of feature annotation.</text>
</comment>